<protein>
    <submittedName>
        <fullName evidence="1">Uncharacterized protein</fullName>
    </submittedName>
</protein>
<keyword evidence="2" id="KW-1185">Reference proteome</keyword>
<proteinExistence type="predicted"/>
<reference evidence="1 2" key="1">
    <citation type="journal article" date="2024" name="bioRxiv">
        <title>A reference genome for Trichogramma kaykai: A tiny desert-dwelling parasitoid wasp with competing sex-ratio distorters.</title>
        <authorList>
            <person name="Culotta J."/>
            <person name="Lindsey A.R."/>
        </authorList>
    </citation>
    <scope>NUCLEOTIDE SEQUENCE [LARGE SCALE GENOMIC DNA]</scope>
    <source>
        <strain evidence="1 2">KSX58</strain>
    </source>
</reference>
<evidence type="ECO:0000313" key="1">
    <source>
        <dbReference type="EMBL" id="KAL3400766.1"/>
    </source>
</evidence>
<accession>A0ABD2X804</accession>
<evidence type="ECO:0000313" key="2">
    <source>
        <dbReference type="Proteomes" id="UP001627154"/>
    </source>
</evidence>
<organism evidence="1 2">
    <name type="scientific">Trichogramma kaykai</name>
    <dbReference type="NCBI Taxonomy" id="54128"/>
    <lineage>
        <taxon>Eukaryota</taxon>
        <taxon>Metazoa</taxon>
        <taxon>Ecdysozoa</taxon>
        <taxon>Arthropoda</taxon>
        <taxon>Hexapoda</taxon>
        <taxon>Insecta</taxon>
        <taxon>Pterygota</taxon>
        <taxon>Neoptera</taxon>
        <taxon>Endopterygota</taxon>
        <taxon>Hymenoptera</taxon>
        <taxon>Apocrita</taxon>
        <taxon>Proctotrupomorpha</taxon>
        <taxon>Chalcidoidea</taxon>
        <taxon>Trichogrammatidae</taxon>
        <taxon>Trichogramma</taxon>
    </lineage>
</organism>
<sequence>MAERATAYTLLIYSALAFFATRENSFSLSFEFDNRYLNSPTRCSWYEYRPGDNSLRGSRDIMATLFPWVADSMHQV</sequence>
<gene>
    <name evidence="1" type="ORF">TKK_005913</name>
</gene>
<dbReference type="Proteomes" id="UP001627154">
    <property type="component" value="Unassembled WGS sequence"/>
</dbReference>
<dbReference type="AlphaFoldDB" id="A0ABD2X804"/>
<name>A0ABD2X804_9HYME</name>
<comment type="caution">
    <text evidence="1">The sequence shown here is derived from an EMBL/GenBank/DDBJ whole genome shotgun (WGS) entry which is preliminary data.</text>
</comment>
<dbReference type="EMBL" id="JBJJXI010000050">
    <property type="protein sequence ID" value="KAL3400766.1"/>
    <property type="molecule type" value="Genomic_DNA"/>
</dbReference>